<proteinExistence type="predicted"/>
<organism evidence="2 3">
    <name type="scientific">Actinokineospora alba</name>
    <dbReference type="NCBI Taxonomy" id="504798"/>
    <lineage>
        <taxon>Bacteria</taxon>
        <taxon>Bacillati</taxon>
        <taxon>Actinomycetota</taxon>
        <taxon>Actinomycetes</taxon>
        <taxon>Pseudonocardiales</taxon>
        <taxon>Pseudonocardiaceae</taxon>
        <taxon>Actinokineospora</taxon>
    </lineage>
</organism>
<feature type="compositionally biased region" description="Low complexity" evidence="1">
    <location>
        <begin position="189"/>
        <end position="204"/>
    </location>
</feature>
<gene>
    <name evidence="2" type="ORF">SAMN05192558_101260</name>
</gene>
<sequence>MIPMSMLNSVTRSPRERMLHAVVAELTRLWTKTRSGSTWADLLEYAEVCSIPGWNDDATRVLLTLLADGAAPKEVGDLTDRAPAAVAETLRRFGPGEEPRGKRGYRKGDLHDSEGAALDALDRFLTELLLYWDHPQFTWRTVLDRVSESVYSEPIARLVMTKVVAYYGRDPVSAHEVLAFVKGRRDSLAAKTTKPPGTTASAGPRQATATGVRFGPNLDAHEHTETFDADLQVGADARDVLLVTAPEQAAHPARVWLPRADGEGGHTFDVATAAERGTTKRVPVTFRPTMMFVGKEPVDVISVDLRFAFTPQRFVNDRTGDLVMVAGAVFETMRPFWVEVAPRTMRCGPIVDRALLKFTVDMRALPSGTCIADVHWKFKYKIKDEFGGESKSATGRIVIRCPDGKVLGCEGKTSQYFNL</sequence>
<dbReference type="Proteomes" id="UP000199651">
    <property type="component" value="Unassembled WGS sequence"/>
</dbReference>
<name>A0A1H0F749_9PSEU</name>
<evidence type="ECO:0000313" key="3">
    <source>
        <dbReference type="Proteomes" id="UP000199651"/>
    </source>
</evidence>
<accession>A0A1H0F749</accession>
<keyword evidence="3" id="KW-1185">Reference proteome</keyword>
<protein>
    <submittedName>
        <fullName evidence="2">Uncharacterized protein</fullName>
    </submittedName>
</protein>
<dbReference type="STRING" id="504798.SAMN05421871_103610"/>
<evidence type="ECO:0000256" key="1">
    <source>
        <dbReference type="SAM" id="MobiDB-lite"/>
    </source>
</evidence>
<dbReference type="AlphaFoldDB" id="A0A1H0F749"/>
<feature type="region of interest" description="Disordered" evidence="1">
    <location>
        <begin position="189"/>
        <end position="216"/>
    </location>
</feature>
<evidence type="ECO:0000313" key="2">
    <source>
        <dbReference type="EMBL" id="SDN90527.1"/>
    </source>
</evidence>
<dbReference type="EMBL" id="FNJB01000001">
    <property type="protein sequence ID" value="SDN90527.1"/>
    <property type="molecule type" value="Genomic_DNA"/>
</dbReference>
<reference evidence="3" key="1">
    <citation type="submission" date="2016-10" db="EMBL/GenBank/DDBJ databases">
        <authorList>
            <person name="Varghese N."/>
            <person name="Submissions S."/>
        </authorList>
    </citation>
    <scope>NUCLEOTIDE SEQUENCE [LARGE SCALE GENOMIC DNA]</scope>
    <source>
        <strain evidence="3">IBRC-M 10655</strain>
    </source>
</reference>